<evidence type="ECO:0000256" key="1">
    <source>
        <dbReference type="SAM" id="MobiDB-lite"/>
    </source>
</evidence>
<organism evidence="2 3">
    <name type="scientific">Ideonella aquatica</name>
    <dbReference type="NCBI Taxonomy" id="2824119"/>
    <lineage>
        <taxon>Bacteria</taxon>
        <taxon>Pseudomonadati</taxon>
        <taxon>Pseudomonadota</taxon>
        <taxon>Betaproteobacteria</taxon>
        <taxon>Burkholderiales</taxon>
        <taxon>Sphaerotilaceae</taxon>
        <taxon>Ideonella</taxon>
    </lineage>
</organism>
<gene>
    <name evidence="2" type="ORF">KAK06_01815</name>
</gene>
<dbReference type="RefSeq" id="WP_210800035.1">
    <property type="nucleotide sequence ID" value="NZ_JAGQDE010000001.1"/>
</dbReference>
<reference evidence="2" key="1">
    <citation type="submission" date="2021-04" db="EMBL/GenBank/DDBJ databases">
        <title>The genome sequence of Ideonella sp. 4Y11.</title>
        <authorList>
            <person name="Liu Y."/>
        </authorList>
    </citation>
    <scope>NUCLEOTIDE SEQUENCE</scope>
    <source>
        <strain evidence="2">4Y11</strain>
    </source>
</reference>
<dbReference type="EMBL" id="JAGQDE010000001">
    <property type="protein sequence ID" value="MBQ0957684.1"/>
    <property type="molecule type" value="Genomic_DNA"/>
</dbReference>
<dbReference type="InterPro" id="IPR045445">
    <property type="entry name" value="DUF6502"/>
</dbReference>
<name>A0A940YE99_9BURK</name>
<keyword evidence="3" id="KW-1185">Reference proteome</keyword>
<protein>
    <submittedName>
        <fullName evidence="2">Uncharacterized protein</fullName>
    </submittedName>
</protein>
<evidence type="ECO:0000313" key="3">
    <source>
        <dbReference type="Proteomes" id="UP000678374"/>
    </source>
</evidence>
<dbReference type="AlphaFoldDB" id="A0A940YE99"/>
<dbReference type="Proteomes" id="UP000678374">
    <property type="component" value="Unassembled WGS sequence"/>
</dbReference>
<proteinExistence type="predicted"/>
<sequence>MSQELPDELPADQQAMLEAANATLLPLARLAVARGVHFGVIEERLKQAFVQAAREANPGTQPHRQVSRVSATTGINRREVTRLIHGQLQQARPRRPVAAEIYLHWQIDPDYRDRQGQPATLPRQGAKPSFETLAREITSDVHPRSLLDDMVRLGYCRLVEDGAKVAFVRDGAVPTNDLPRLIRVLGDNVGAHFMAAVENALRDDKPFFERALVAHEVPASAVPEVKRLVSEHWAEFRGRVVPALERLIDEGANSDEPRRRLLLGIYHHDATETPPPAPATMPSEPPADPSAPAR</sequence>
<accession>A0A940YE99</accession>
<comment type="caution">
    <text evidence="2">The sequence shown here is derived from an EMBL/GenBank/DDBJ whole genome shotgun (WGS) entry which is preliminary data.</text>
</comment>
<dbReference type="Pfam" id="PF20112">
    <property type="entry name" value="DUF6502"/>
    <property type="match status" value="1"/>
</dbReference>
<feature type="compositionally biased region" description="Pro residues" evidence="1">
    <location>
        <begin position="273"/>
        <end position="294"/>
    </location>
</feature>
<evidence type="ECO:0000313" key="2">
    <source>
        <dbReference type="EMBL" id="MBQ0957684.1"/>
    </source>
</evidence>
<feature type="region of interest" description="Disordered" evidence="1">
    <location>
        <begin position="267"/>
        <end position="294"/>
    </location>
</feature>